<evidence type="ECO:0000313" key="2">
    <source>
        <dbReference type="Proteomes" id="UP000766629"/>
    </source>
</evidence>
<protein>
    <recommendedName>
        <fullName evidence="3">Alpha/beta hydrolase</fullName>
    </recommendedName>
</protein>
<gene>
    <name evidence="1" type="ORF">KUV26_08450</name>
</gene>
<dbReference type="RefSeq" id="WP_222508038.1">
    <property type="nucleotide sequence ID" value="NZ_JAHVJA010000003.1"/>
</dbReference>
<dbReference type="Proteomes" id="UP000766629">
    <property type="component" value="Unassembled WGS sequence"/>
</dbReference>
<keyword evidence="2" id="KW-1185">Reference proteome</keyword>
<evidence type="ECO:0008006" key="3">
    <source>
        <dbReference type="Google" id="ProtNLM"/>
    </source>
</evidence>
<proteinExistence type="predicted"/>
<dbReference type="EMBL" id="JAHVJA010000003">
    <property type="protein sequence ID" value="MBY6139459.1"/>
    <property type="molecule type" value="Genomic_DNA"/>
</dbReference>
<name>A0ABS7NE27_9RHOB</name>
<accession>A0ABS7NE27</accession>
<dbReference type="SUPFAM" id="SSF53474">
    <property type="entry name" value="alpha/beta-Hydrolases"/>
    <property type="match status" value="1"/>
</dbReference>
<organism evidence="1 2">
    <name type="scientific">Leisingera daeponensis</name>
    <dbReference type="NCBI Taxonomy" id="405746"/>
    <lineage>
        <taxon>Bacteria</taxon>
        <taxon>Pseudomonadati</taxon>
        <taxon>Pseudomonadota</taxon>
        <taxon>Alphaproteobacteria</taxon>
        <taxon>Rhodobacterales</taxon>
        <taxon>Roseobacteraceae</taxon>
        <taxon>Leisingera</taxon>
    </lineage>
</organism>
<evidence type="ECO:0000313" key="1">
    <source>
        <dbReference type="EMBL" id="MBY6139459.1"/>
    </source>
</evidence>
<comment type="caution">
    <text evidence="1">The sequence shown here is derived from an EMBL/GenBank/DDBJ whole genome shotgun (WGS) entry which is preliminary data.</text>
</comment>
<dbReference type="InterPro" id="IPR029058">
    <property type="entry name" value="AB_hydrolase_fold"/>
</dbReference>
<reference evidence="1 2" key="1">
    <citation type="submission" date="2021-06" db="EMBL/GenBank/DDBJ databases">
        <title>50 bacteria genomes isolated from Dapeng, Shenzhen, China.</title>
        <authorList>
            <person name="Zheng W."/>
            <person name="Yu S."/>
            <person name="Huang Y."/>
        </authorList>
    </citation>
    <scope>NUCLEOTIDE SEQUENCE [LARGE SCALE GENOMIC DNA]</scope>
    <source>
        <strain evidence="1 2">DP1N14-2</strain>
    </source>
</reference>
<sequence>MHTIYEDELLRVEALKPQPAPEGGTALLSFPGIGQKTELVEAQKPEFAGTGRGFANAVFCYDKTRSWGNRLDWDVLTSAVRKAAGGCTLYSIGNSMGGYLAIAASAYLPITRSISFVPQFTVDPDAEPHDRRWRMYSKTIKGFPMKPASYYFVPETEYFIFSSGKGMDGKHAQLFPKAPNIHHWVFPGAGHGLAAALKEQGELDRCIQSCFAGDTGLAFPQDTQRLSPGGEAVQLPPAAALTPTGNGAAALPA</sequence>